<feature type="DNA-binding region" description="OmpR/PhoB-type" evidence="6">
    <location>
        <begin position="128"/>
        <end position="231"/>
    </location>
</feature>
<reference evidence="9 10" key="1">
    <citation type="journal article" date="2020" name="ISME J.">
        <title>Comparative genomics reveals insights into cyanobacterial evolution and habitat adaptation.</title>
        <authorList>
            <person name="Chen M.Y."/>
            <person name="Teng W.K."/>
            <person name="Zhao L."/>
            <person name="Hu C.X."/>
            <person name="Zhou Y.K."/>
            <person name="Han B.P."/>
            <person name="Song L.R."/>
            <person name="Shu W.S."/>
        </authorList>
    </citation>
    <scope>NUCLEOTIDE SEQUENCE [LARGE SCALE GENOMIC DNA]</scope>
    <source>
        <strain evidence="9 10">FACHB-723</strain>
    </source>
</reference>
<evidence type="ECO:0000256" key="6">
    <source>
        <dbReference type="PROSITE-ProRule" id="PRU01091"/>
    </source>
</evidence>
<name>A0ABR7ZZ56_9CYAN</name>
<feature type="modified residue" description="4-aspartylphosphate" evidence="5">
    <location>
        <position position="51"/>
    </location>
</feature>
<keyword evidence="2" id="KW-0805">Transcription regulation</keyword>
<evidence type="ECO:0000259" key="8">
    <source>
        <dbReference type="PROSITE" id="PS51755"/>
    </source>
</evidence>
<evidence type="ECO:0000256" key="3">
    <source>
        <dbReference type="ARBA" id="ARBA00023125"/>
    </source>
</evidence>
<dbReference type="Pfam" id="PF00072">
    <property type="entry name" value="Response_reg"/>
    <property type="match status" value="1"/>
</dbReference>
<dbReference type="SMART" id="SM00448">
    <property type="entry name" value="REC"/>
    <property type="match status" value="1"/>
</dbReference>
<dbReference type="InterPro" id="IPR016032">
    <property type="entry name" value="Sig_transdc_resp-reg_C-effctor"/>
</dbReference>
<evidence type="ECO:0000313" key="10">
    <source>
        <dbReference type="Proteomes" id="UP000642094"/>
    </source>
</evidence>
<dbReference type="PROSITE" id="PS51755">
    <property type="entry name" value="OMPR_PHOB"/>
    <property type="match status" value="1"/>
</dbReference>
<comment type="caution">
    <text evidence="9">The sequence shown here is derived from an EMBL/GenBank/DDBJ whole genome shotgun (WGS) entry which is preliminary data.</text>
</comment>
<dbReference type="SUPFAM" id="SSF52172">
    <property type="entry name" value="CheY-like"/>
    <property type="match status" value="1"/>
</dbReference>
<dbReference type="InterPro" id="IPR001789">
    <property type="entry name" value="Sig_transdc_resp-reg_receiver"/>
</dbReference>
<keyword evidence="10" id="KW-1185">Reference proteome</keyword>
<dbReference type="SUPFAM" id="SSF46894">
    <property type="entry name" value="C-terminal effector domain of the bipartite response regulators"/>
    <property type="match status" value="1"/>
</dbReference>
<dbReference type="InterPro" id="IPR011006">
    <property type="entry name" value="CheY-like_superfamily"/>
</dbReference>
<dbReference type="Proteomes" id="UP000642094">
    <property type="component" value="Unassembled WGS sequence"/>
</dbReference>
<dbReference type="Gene3D" id="6.10.250.690">
    <property type="match status" value="1"/>
</dbReference>
<keyword evidence="3 6" id="KW-0238">DNA-binding</keyword>
<dbReference type="InterPro" id="IPR036388">
    <property type="entry name" value="WH-like_DNA-bd_sf"/>
</dbReference>
<dbReference type="PANTHER" id="PTHR48111:SF4">
    <property type="entry name" value="DNA-BINDING DUAL TRANSCRIPTIONAL REGULATOR OMPR"/>
    <property type="match status" value="1"/>
</dbReference>
<keyword evidence="4" id="KW-0804">Transcription</keyword>
<dbReference type="CDD" id="cd00383">
    <property type="entry name" value="trans_reg_C"/>
    <property type="match status" value="1"/>
</dbReference>
<dbReference type="PANTHER" id="PTHR48111">
    <property type="entry name" value="REGULATOR OF RPOS"/>
    <property type="match status" value="1"/>
</dbReference>
<organism evidence="9 10">
    <name type="scientific">Pseudanabaena mucicola FACHB-723</name>
    <dbReference type="NCBI Taxonomy" id="2692860"/>
    <lineage>
        <taxon>Bacteria</taxon>
        <taxon>Bacillati</taxon>
        <taxon>Cyanobacteriota</taxon>
        <taxon>Cyanophyceae</taxon>
        <taxon>Pseudanabaenales</taxon>
        <taxon>Pseudanabaenaceae</taxon>
        <taxon>Pseudanabaena</taxon>
    </lineage>
</organism>
<evidence type="ECO:0000256" key="4">
    <source>
        <dbReference type="ARBA" id="ARBA00023163"/>
    </source>
</evidence>
<keyword evidence="1 5" id="KW-0597">Phosphoprotein</keyword>
<gene>
    <name evidence="9" type="ORF">H6F41_13975</name>
</gene>
<sequence length="234" mass="26963">MKILIVEDDSEIRHLIQQTLEEENFECQSVDNGLVALDLVQKTQPDLIVLDRMLPGMDGLEICSRIRQNKSIKDPYIIMLTAKGEEIDRIIGLSTGVDDYMVKPFSPRELAARVRAVLRRSLRHLEPVQIYKTQNFEIDLDRRIATRHSNHNSEVLELTAIEFKLLSTFLSYPNRVWSRAQLIEKLWGDDFFGEDRVVDSHVARLRKKVEFDSSQPTFIKTVSGVGYKFEDGNG</sequence>
<evidence type="ECO:0000313" key="9">
    <source>
        <dbReference type="EMBL" id="MBD2189248.1"/>
    </source>
</evidence>
<dbReference type="InterPro" id="IPR001867">
    <property type="entry name" value="OmpR/PhoB-type_DNA-bd"/>
</dbReference>
<dbReference type="PROSITE" id="PS50110">
    <property type="entry name" value="RESPONSE_REGULATORY"/>
    <property type="match status" value="1"/>
</dbReference>
<feature type="domain" description="Response regulatory" evidence="7">
    <location>
        <begin position="2"/>
        <end position="118"/>
    </location>
</feature>
<evidence type="ECO:0000256" key="5">
    <source>
        <dbReference type="PROSITE-ProRule" id="PRU00169"/>
    </source>
</evidence>
<dbReference type="SMART" id="SM00862">
    <property type="entry name" value="Trans_reg_C"/>
    <property type="match status" value="1"/>
</dbReference>
<dbReference type="Gene3D" id="3.40.50.2300">
    <property type="match status" value="1"/>
</dbReference>
<feature type="domain" description="OmpR/PhoB-type" evidence="8">
    <location>
        <begin position="128"/>
        <end position="231"/>
    </location>
</feature>
<evidence type="ECO:0000259" key="7">
    <source>
        <dbReference type="PROSITE" id="PS50110"/>
    </source>
</evidence>
<dbReference type="Pfam" id="PF00486">
    <property type="entry name" value="Trans_reg_C"/>
    <property type="match status" value="1"/>
</dbReference>
<dbReference type="InterPro" id="IPR039420">
    <property type="entry name" value="WalR-like"/>
</dbReference>
<evidence type="ECO:0000256" key="1">
    <source>
        <dbReference type="ARBA" id="ARBA00022553"/>
    </source>
</evidence>
<dbReference type="RefSeq" id="WP_190404076.1">
    <property type="nucleotide sequence ID" value="NZ_JACJQB010000032.1"/>
</dbReference>
<protein>
    <submittedName>
        <fullName evidence="9">Response regulator transcription factor</fullName>
    </submittedName>
</protein>
<evidence type="ECO:0000256" key="2">
    <source>
        <dbReference type="ARBA" id="ARBA00023015"/>
    </source>
</evidence>
<proteinExistence type="predicted"/>
<dbReference type="Gene3D" id="1.10.10.10">
    <property type="entry name" value="Winged helix-like DNA-binding domain superfamily/Winged helix DNA-binding domain"/>
    <property type="match status" value="1"/>
</dbReference>
<accession>A0ABR7ZZ56</accession>
<dbReference type="EMBL" id="JACJQB010000032">
    <property type="protein sequence ID" value="MBD2189248.1"/>
    <property type="molecule type" value="Genomic_DNA"/>
</dbReference>